<dbReference type="Proteomes" id="UP000023703">
    <property type="component" value="Chromosome"/>
</dbReference>
<evidence type="ECO:0008006" key="3">
    <source>
        <dbReference type="Google" id="ProtNLM"/>
    </source>
</evidence>
<dbReference type="KEGG" id="cgy:CGLY_14310"/>
<dbReference type="InterPro" id="IPR036890">
    <property type="entry name" value="HATPase_C_sf"/>
</dbReference>
<proteinExistence type="predicted"/>
<protein>
    <recommendedName>
        <fullName evidence="3">Two-component system, sensory histidine kinase</fullName>
    </recommendedName>
</protein>
<reference evidence="1 2" key="1">
    <citation type="journal article" date="2015" name="Int. J. Syst. Evol. Microbiol.">
        <title>Revisiting Corynebacterium glyciniphilum (ex Kubota et al., 1972) sp. nov., nom. rev., isolated from putrefied banana.</title>
        <authorList>
            <person name="Al-Dilaimi A."/>
            <person name="Bednarz H."/>
            <person name="Lomker A."/>
            <person name="Niehaus K."/>
            <person name="Kalinowski J."/>
            <person name="Ruckert C."/>
        </authorList>
    </citation>
    <scope>NUCLEOTIDE SEQUENCE [LARGE SCALE GENOMIC DNA]</scope>
    <source>
        <strain evidence="1">AJ 3170</strain>
    </source>
</reference>
<keyword evidence="2" id="KW-1185">Reference proteome</keyword>
<name>X5ED62_9CORY</name>
<dbReference type="HOGENOM" id="CLU_3215019_0_0_11"/>
<dbReference type="EMBL" id="CP006842">
    <property type="protein sequence ID" value="AHW65300.1"/>
    <property type="molecule type" value="Genomic_DNA"/>
</dbReference>
<evidence type="ECO:0000313" key="2">
    <source>
        <dbReference type="Proteomes" id="UP000023703"/>
    </source>
</evidence>
<evidence type="ECO:0000313" key="1">
    <source>
        <dbReference type="EMBL" id="AHW65300.1"/>
    </source>
</evidence>
<dbReference type="AlphaFoldDB" id="X5ED62"/>
<gene>
    <name evidence="1" type="ORF">CGLY_14310</name>
</gene>
<accession>X5ED62</accession>
<organism evidence="1 2">
    <name type="scientific">Corynebacterium glyciniphilum AJ 3170</name>
    <dbReference type="NCBI Taxonomy" id="1404245"/>
    <lineage>
        <taxon>Bacteria</taxon>
        <taxon>Bacillati</taxon>
        <taxon>Actinomycetota</taxon>
        <taxon>Actinomycetes</taxon>
        <taxon>Mycobacteriales</taxon>
        <taxon>Corynebacteriaceae</taxon>
        <taxon>Corynebacterium</taxon>
    </lineage>
</organism>
<sequence length="44" mass="4670">MSGQEAGYGQQGMLERVNSVAGTLEVGHALTGYRVHAELPVEVQ</sequence>
<dbReference type="Gene3D" id="3.30.565.10">
    <property type="entry name" value="Histidine kinase-like ATPase, C-terminal domain"/>
    <property type="match status" value="1"/>
</dbReference>